<evidence type="ECO:0000313" key="6">
    <source>
        <dbReference type="EMBL" id="KAJ5070418.1"/>
    </source>
</evidence>
<dbReference type="PROSITE" id="PS50077">
    <property type="entry name" value="HEAT_REPEAT"/>
    <property type="match status" value="2"/>
</dbReference>
<dbReference type="GO" id="GO:0006417">
    <property type="term" value="P:regulation of translation"/>
    <property type="evidence" value="ECO:0007669"/>
    <property type="project" value="TreeGrafter"/>
</dbReference>
<keyword evidence="4" id="KW-0175">Coiled coil</keyword>
<feature type="coiled-coil region" evidence="4">
    <location>
        <begin position="772"/>
        <end position="897"/>
    </location>
</feature>
<evidence type="ECO:0000256" key="2">
    <source>
        <dbReference type="ARBA" id="ARBA00022737"/>
    </source>
</evidence>
<name>A0A9Q0LF84_ANAIG</name>
<organism evidence="6 7">
    <name type="scientific">Anaeramoeba ignava</name>
    <name type="common">Anaerobic marine amoeba</name>
    <dbReference type="NCBI Taxonomy" id="1746090"/>
    <lineage>
        <taxon>Eukaryota</taxon>
        <taxon>Metamonada</taxon>
        <taxon>Anaeramoebidae</taxon>
        <taxon>Anaeramoeba</taxon>
    </lineage>
</organism>
<comment type="caution">
    <text evidence="6">The sequence shown here is derived from an EMBL/GenBank/DDBJ whole genome shotgun (WGS) entry which is preliminary data.</text>
</comment>
<accession>A0A9Q0LF84</accession>
<feature type="repeat" description="HEAT" evidence="3">
    <location>
        <begin position="1614"/>
        <end position="1652"/>
    </location>
</feature>
<dbReference type="Pfam" id="PF25801">
    <property type="entry name" value="HEAT_GCN1_C_2"/>
    <property type="match status" value="1"/>
</dbReference>
<evidence type="ECO:0000259" key="5">
    <source>
        <dbReference type="SMART" id="SM01349"/>
    </source>
</evidence>
<dbReference type="Pfam" id="PF24993">
    <property type="entry name" value="GNC1_N"/>
    <property type="match status" value="1"/>
</dbReference>
<dbReference type="Pfam" id="PF24987">
    <property type="entry name" value="HEAT_EF3_N"/>
    <property type="match status" value="1"/>
</dbReference>
<sequence length="2854" mass="326105">MDSNQILKEDWKQFLIEGWKFITASSVLKRKEIILNLMKCLSMSETMPMPDKTISFFSKLIFSTLAIYHERESRLIIEKLIEELVKTKFKTKSSKFFVLFFLNMVNPKNPIPKQRYIQLRWTCIALEKLPEEELKSFNDKENAFLLSLFGSLLTSLIYLPNKKLATLSFNLAKHCFYNTKIPILLINALKNFEDYRIIHPLIQLFSSVLIEKNKEIFINELKPKLLEIYTKNILQSRSQFQHKVLDSYSTLLKNITEKDFSEILLPVITRIMNRNPETAIHHLLPLFQTLELDLDAHFSENLLPIVIAEIKSENQQQKKLAFSMFRAIFKTMQNKEEMKKGINVLQEIMNQPSHWETRHTISKCLKIIFKSQHGADLFIDKIESQHLQQMKKEKEPIILAQMIKSIAYAILKKETISENIQKQFIQGLKSNDVQQNKIYIDGLSIISGSNSQNFNKFFLSVIPFFTKILKKDLSFETFVVSPLIIFKMAKYSEEISAKINSESIWKIILDSHKTRNKIEQLKLDRKQILKYSSMIITLVTISNEKRSAKNADEDLDCWKDENYHVLFERIFEMLIDPNWEIRKNVRNQVLRLQKDNEVISSSLLSSGVMFLERKLTEMIKKETEKAKAKILIKIAAKKEKNKKEEEQKTQKTQESQGKILANLLELIATEKAISEQDSRVISALIYVASHPRVQEPSLWFKINKKKVLEEKVQKLNVEVHKNILTKMKKLIEILEQNDESAIKETSEELEALANSYERISKFSWEHSVRLIVNDITELLKEQLQKINLLKKEDIDVYKMSSTDFENFLQKRTEETKNLRIKELKEKLNNEKKTKQKRSRGQRDLYKVEDEKWEEELRKEQQVKKIKEEESQMAKEIYTELSEEMNKTRRKIKGMENAIRVSLSILLTPCNINSKRFYLEFGQSVAKTVFNFMSSIVSYEQSNLFINKMMSGIPSNYIKYRNRILRGLNVLFANDLCEKIEGEPNIREIMRSLVSMIYSECFNEMTQKVTPLDSTTFTLVYPFARYILTLPYLYEVHEKCISLVFFHTDPKFVIARKEISGHLLQVPENTPNLIEQTQKCIVGLFEKWKIIEDLEYIFEGLISTSSVIRIICLQTLLKSEAMNIEIEKIKNEMVLQNQIMSENNENQIQNIKDTFQYFDNKKAANIVISSYDIESEENRKTAKIILERLGFLEFAGSKNMKKFDDMIVEICAHLSSKDLNIREMSAQAIAEVVNMSNSLEFLKYIFDGFTKVYMDLMEKETEDRSTDDLGIEVHLDNEDEDEKSGDENENLRKFGDIGERYLELRHGIAVALKYMAQRGLFSTENMICDALEFLITKDHALSESIEEIQKELLDLGTELVDKNPKESVSQGMKMMQDFLARKPENTIEDDKMREGALIILGAMAKYETDMKKLEQIFKQLLDGLVIPSEIVQSTISRCVSSLVPKITSELVDSSMNFLLQSAIQNKKYGIRRGASYGIAGMVLGLKITSLTKYGILEKIEEAGKSPSGINRQGGLTLIEILCLVLGNKFQPYLSKILSQVLNAYGDSDSSVAKLAEQTSRAMFTILQKAGVKSILPLVISGLDNESWKTKIASIEMLGTVAFCAPKQLSQTMPMVVPLLVNLIRSPRQELRKSATKSLKSISEVIQNKEIKEHAPALLSALEDPSKHLKNALDALLYTTFVNYIDAPSLALVFPTVLYGLNQGQTEIKKSASRVVGSLCSLSRPKDIQPYISTILPKLKQLLSDPIPEVRGDSALALSKLVRGLGMEQFPSLLEWLLQRIKTTEGHIERSGSAQALAHILGVIGIEKLDQLLPGFVTSITSQEAPIEERDGSMSLLRFLPMAFRDGLHAHVDTVLRAAIKGLSDESELVRDTAMRTGIAIIEQYSQSGLSSLLSQFEVSVFDQNPRIRINSLELVGQLLYRVSFSTIEKKEANYFGDDIFIKPIIDSENTNESIEKIPKNEKKKSKKKIKITRSKEKDDYTQDVLLNALGEEKFKRILAVIHISRCDENMNVKRAASLLWNRFVTNPAKTLRQITPTVLKTTLEMLQIQDIWLKKLAGATIGDLIRKMGSTILTSILPLFDENLESPDPSIRQGACIGLSEVIYSSGKPALSKFMDRIVKYVRIAICDLDESVSDESANTFDALYSVFGSMSVNAVLPEIISMIADPESRERGLMGLQKILLKRGSVVLSYLVPHLLYPKVDFYKALAIEKLVGVIQENLPVYIDKFIPSLVEAIAIESIDETKENIKETKKTKKSKKNLKKSKDELTFESQKIEIPKEIISKEQLSTQATKAANALVVAVPSSGATKLLSALFKLFSHKNQAYQLASIQLLSEFCKNPNIKLGNHLEVIFKAVFPLFTNKNEKASTAAWNVISVITKTISVETISNHFHQIKDTITQLVMSFNIRLPNEEKIPGFSVPNAFVPLSAPIIWGISEGMNDIKEQAAILVEKFATYSQIQYSKMLLMKFLGPLIRIAPEKITLDVKISILSAILCILKKSGPLLKPYFVPIQSTFIRSINSSSMKIHSIVLDGLTILSQHQQRPESLLIEFYKAIEPNSEYFSSDTVVLQDSILIMLRNIIRNAGAKIKDDILLKFMQFFIKHTSSSESSFRKSLAKTYGVFFKFIKDKKTKFDQINEIIENVTNFFSKISNQQLPSDLDTEQGLIAILFFITKYNASFVQSDDLLSKKIAHVVFQLLQAEKIPNQQFGTKIAFKLLSRNSSDLKKEISEQLISLITKNISSKSSEVSTTSMQFFRKISAENDYYSNFELPKIAEPILTIAKSINIDSNSRMIAARALIAIFRFDKDQQVIDSYCKNFPKLKKNNLVEFLETLLLKLKQNNFETSDSDGEKLESLEK</sequence>
<dbReference type="SUPFAM" id="SSF48371">
    <property type="entry name" value="ARM repeat"/>
    <property type="match status" value="5"/>
</dbReference>
<keyword evidence="6" id="KW-0418">Kinase</keyword>
<dbReference type="Pfam" id="PF24984">
    <property type="entry name" value="HEAT_EF3_GNC1"/>
    <property type="match status" value="1"/>
</dbReference>
<gene>
    <name evidence="6" type="ORF">M0811_10890</name>
</gene>
<dbReference type="Proteomes" id="UP001149090">
    <property type="component" value="Unassembled WGS sequence"/>
</dbReference>
<dbReference type="Gene3D" id="1.25.10.10">
    <property type="entry name" value="Leucine-rich Repeat Variant"/>
    <property type="match status" value="6"/>
</dbReference>
<protein>
    <submittedName>
        <fullName evidence="6">Eif-2-alpha kinase activator gcn1</fullName>
    </submittedName>
</protein>
<evidence type="ECO:0000256" key="4">
    <source>
        <dbReference type="SAM" id="Coils"/>
    </source>
</evidence>
<keyword evidence="6" id="KW-0808">Transferase</keyword>
<feature type="domain" description="TOG" evidence="5">
    <location>
        <begin position="1440"/>
        <end position="1673"/>
    </location>
</feature>
<dbReference type="InterPro" id="IPR016024">
    <property type="entry name" value="ARM-type_fold"/>
</dbReference>
<dbReference type="InterPro" id="IPR057546">
    <property type="entry name" value="HEAT_GCN1"/>
</dbReference>
<evidence type="ECO:0000256" key="3">
    <source>
        <dbReference type="PROSITE-ProRule" id="PRU00103"/>
    </source>
</evidence>
<dbReference type="InterPro" id="IPR034085">
    <property type="entry name" value="TOG"/>
</dbReference>
<feature type="coiled-coil region" evidence="4">
    <location>
        <begin position="627"/>
        <end position="656"/>
    </location>
</feature>
<dbReference type="InterPro" id="IPR021133">
    <property type="entry name" value="HEAT_type_2"/>
</dbReference>
<evidence type="ECO:0000313" key="7">
    <source>
        <dbReference type="Proteomes" id="UP001149090"/>
    </source>
</evidence>
<keyword evidence="7" id="KW-1185">Reference proteome</keyword>
<proteinExistence type="inferred from homology"/>
<dbReference type="Pfam" id="PF23271">
    <property type="entry name" value="HEAT_GCN1"/>
    <property type="match status" value="1"/>
</dbReference>
<feature type="repeat" description="HEAT" evidence="3">
    <location>
        <begin position="1733"/>
        <end position="1771"/>
    </location>
</feature>
<dbReference type="GO" id="GO:0016301">
    <property type="term" value="F:kinase activity"/>
    <property type="evidence" value="ECO:0007669"/>
    <property type="project" value="UniProtKB-KW"/>
</dbReference>
<keyword evidence="2" id="KW-0677">Repeat</keyword>
<dbReference type="PANTHER" id="PTHR23346:SF7">
    <property type="entry name" value="STALLED RIBOSOME SENSOR GCN1"/>
    <property type="match status" value="1"/>
</dbReference>
<evidence type="ECO:0000256" key="1">
    <source>
        <dbReference type="ARBA" id="ARBA00007366"/>
    </source>
</evidence>
<dbReference type="GO" id="GO:0005829">
    <property type="term" value="C:cytosol"/>
    <property type="evidence" value="ECO:0007669"/>
    <property type="project" value="TreeGrafter"/>
</dbReference>
<dbReference type="SMART" id="SM01349">
    <property type="entry name" value="TOG"/>
    <property type="match status" value="1"/>
</dbReference>
<dbReference type="InterPro" id="IPR011989">
    <property type="entry name" value="ARM-like"/>
</dbReference>
<dbReference type="GO" id="GO:0034198">
    <property type="term" value="P:cellular response to amino acid starvation"/>
    <property type="evidence" value="ECO:0007669"/>
    <property type="project" value="TreeGrafter"/>
</dbReference>
<dbReference type="InterPro" id="IPR056810">
    <property type="entry name" value="GNC1-like_N"/>
</dbReference>
<reference evidence="6" key="1">
    <citation type="submission" date="2022-10" db="EMBL/GenBank/DDBJ databases">
        <title>Novel sulphate-reducing endosymbionts in the free-living metamonad Anaeramoeba.</title>
        <authorList>
            <person name="Jerlstrom-Hultqvist J."/>
            <person name="Cepicka I."/>
            <person name="Gallot-Lavallee L."/>
            <person name="Salas-Leiva D."/>
            <person name="Curtis B.A."/>
            <person name="Zahonova K."/>
            <person name="Pipaliya S."/>
            <person name="Dacks J."/>
            <person name="Roger A.J."/>
        </authorList>
    </citation>
    <scope>NUCLEOTIDE SEQUENCE</scope>
    <source>
        <strain evidence="6">BMAN</strain>
    </source>
</reference>
<dbReference type="GO" id="GO:0019887">
    <property type="term" value="F:protein kinase regulator activity"/>
    <property type="evidence" value="ECO:0007669"/>
    <property type="project" value="TreeGrafter"/>
</dbReference>
<comment type="similarity">
    <text evidence="1">Belongs to the GCN1 family.</text>
</comment>
<dbReference type="PANTHER" id="PTHR23346">
    <property type="entry name" value="TRANSLATIONAL ACTIVATOR GCN1-RELATED"/>
    <property type="match status" value="1"/>
</dbReference>
<dbReference type="EMBL" id="JAPDFW010000095">
    <property type="protein sequence ID" value="KAJ5070418.1"/>
    <property type="molecule type" value="Genomic_DNA"/>
</dbReference>
<dbReference type="OrthoDB" id="5148094at2759"/>